<dbReference type="EMBL" id="METE01000011">
    <property type="protein sequence ID" value="OGB85081.1"/>
    <property type="molecule type" value="Genomic_DNA"/>
</dbReference>
<dbReference type="GO" id="GO:0005829">
    <property type="term" value="C:cytosol"/>
    <property type="evidence" value="ECO:0007669"/>
    <property type="project" value="TreeGrafter"/>
</dbReference>
<evidence type="ECO:0000256" key="6">
    <source>
        <dbReference type="HAMAP-Rule" id="MF_00693"/>
    </source>
</evidence>
<feature type="domain" description="TACO1/YebC-like N-terminal" evidence="8">
    <location>
        <begin position="5"/>
        <end position="76"/>
    </location>
</feature>
<evidence type="ECO:0000256" key="1">
    <source>
        <dbReference type="ARBA" id="ARBA00008724"/>
    </source>
</evidence>
<evidence type="ECO:0000259" key="7">
    <source>
        <dbReference type="Pfam" id="PF01709"/>
    </source>
</evidence>
<dbReference type="HAMAP" id="MF_00693">
    <property type="entry name" value="Transcrip_reg_TACO1"/>
    <property type="match status" value="1"/>
</dbReference>
<keyword evidence="2 6" id="KW-0963">Cytoplasm</keyword>
<evidence type="ECO:0000313" key="9">
    <source>
        <dbReference type="EMBL" id="OGB85081.1"/>
    </source>
</evidence>
<evidence type="ECO:0000313" key="10">
    <source>
        <dbReference type="Proteomes" id="UP000179010"/>
    </source>
</evidence>
<name>A0A1F4PN22_UNCK3</name>
<dbReference type="Pfam" id="PF20772">
    <property type="entry name" value="TACO1_YebC_N"/>
    <property type="match status" value="1"/>
</dbReference>
<dbReference type="Proteomes" id="UP000179010">
    <property type="component" value="Unassembled WGS sequence"/>
</dbReference>
<sequence length="251" mass="27040">MSGHSKWSTIKRKKGAADVKRSALFTKLAKGIEVAARSGGGNPDLNFRLKLAIQKAKASNMPISSMDKAIKKGTGEDKDAAQIEEVTYEGLGPSNIAVVVSAMTDNKNRTVAELRNIFNKAGATFGTPAAWQFDHRGILRVAKADDPDSLELAAIEAGALEIDATGDELEIVTEPKELDKVRTALESASYKVTEAELGLVPKQPVTITDPEAAQKALNFLNALEDHDDVDQVYSTLDVPDEVLNKLSHESR</sequence>
<reference evidence="9 10" key="1">
    <citation type="journal article" date="2016" name="Nat. Commun.">
        <title>Thousands of microbial genomes shed light on interconnected biogeochemical processes in an aquifer system.</title>
        <authorList>
            <person name="Anantharaman K."/>
            <person name="Brown C.T."/>
            <person name="Hug L.A."/>
            <person name="Sharon I."/>
            <person name="Castelle C.J."/>
            <person name="Probst A.J."/>
            <person name="Thomas B.C."/>
            <person name="Singh A."/>
            <person name="Wilkins M.J."/>
            <person name="Karaoz U."/>
            <person name="Brodie E.L."/>
            <person name="Williams K.H."/>
            <person name="Hubbard S.S."/>
            <person name="Banfield J.F."/>
        </authorList>
    </citation>
    <scope>NUCLEOTIDE SEQUENCE [LARGE SCALE GENOMIC DNA]</scope>
</reference>
<dbReference type="GO" id="GO:0006355">
    <property type="term" value="P:regulation of DNA-templated transcription"/>
    <property type="evidence" value="ECO:0007669"/>
    <property type="project" value="UniProtKB-UniRule"/>
</dbReference>
<proteinExistence type="inferred from homology"/>
<dbReference type="InterPro" id="IPR049083">
    <property type="entry name" value="TACO1_YebC_N"/>
</dbReference>
<dbReference type="PANTHER" id="PTHR12532">
    <property type="entry name" value="TRANSLATIONAL ACTIVATOR OF CYTOCHROME C OXIDASE 1"/>
    <property type="match status" value="1"/>
</dbReference>
<dbReference type="Gene3D" id="1.10.10.200">
    <property type="match status" value="1"/>
</dbReference>
<dbReference type="Gene3D" id="3.30.70.980">
    <property type="match status" value="2"/>
</dbReference>
<keyword evidence="3 6" id="KW-0805">Transcription regulation</keyword>
<dbReference type="NCBIfam" id="NF001030">
    <property type="entry name" value="PRK00110.1"/>
    <property type="match status" value="1"/>
</dbReference>
<dbReference type="NCBIfam" id="NF009044">
    <property type="entry name" value="PRK12378.1"/>
    <property type="match status" value="1"/>
</dbReference>
<dbReference type="AlphaFoldDB" id="A0A1F4PN22"/>
<dbReference type="InterPro" id="IPR029072">
    <property type="entry name" value="YebC-like"/>
</dbReference>
<gene>
    <name evidence="9" type="ORF">A2994_00530</name>
</gene>
<dbReference type="InterPro" id="IPR017856">
    <property type="entry name" value="Integrase-like_N"/>
</dbReference>
<dbReference type="Pfam" id="PF01709">
    <property type="entry name" value="Transcrip_reg"/>
    <property type="match status" value="1"/>
</dbReference>
<comment type="similarity">
    <text evidence="1 6">Belongs to the TACO1 family.</text>
</comment>
<dbReference type="InterPro" id="IPR026564">
    <property type="entry name" value="Transcrip_reg_TACO1-like_dom3"/>
</dbReference>
<evidence type="ECO:0000256" key="3">
    <source>
        <dbReference type="ARBA" id="ARBA00023015"/>
    </source>
</evidence>
<comment type="subcellular location">
    <subcellularLocation>
        <location evidence="6">Cytoplasm</location>
    </subcellularLocation>
</comment>
<dbReference type="NCBIfam" id="TIGR01033">
    <property type="entry name" value="YebC/PmpR family DNA-binding transcriptional regulator"/>
    <property type="match status" value="1"/>
</dbReference>
<evidence type="ECO:0000256" key="4">
    <source>
        <dbReference type="ARBA" id="ARBA00023125"/>
    </source>
</evidence>
<accession>A0A1F4PN22</accession>
<protein>
    <recommendedName>
        <fullName evidence="6">Probable transcriptional regulatory protein A2994_00530</fullName>
    </recommendedName>
</protein>
<organism evidence="9 10">
    <name type="scientific">candidate division Kazan bacterium RIFCSPLOWO2_01_FULL_48_13</name>
    <dbReference type="NCBI Taxonomy" id="1798539"/>
    <lineage>
        <taxon>Bacteria</taxon>
        <taxon>Bacteria division Kazan-3B-28</taxon>
    </lineage>
</organism>
<dbReference type="FunFam" id="1.10.10.200:FF:000002">
    <property type="entry name" value="Probable transcriptional regulatory protein CLM62_37755"/>
    <property type="match status" value="1"/>
</dbReference>
<evidence type="ECO:0000256" key="2">
    <source>
        <dbReference type="ARBA" id="ARBA00022490"/>
    </source>
</evidence>
<dbReference type="SUPFAM" id="SSF75625">
    <property type="entry name" value="YebC-like"/>
    <property type="match status" value="1"/>
</dbReference>
<dbReference type="PANTHER" id="PTHR12532:SF6">
    <property type="entry name" value="TRANSCRIPTIONAL REGULATORY PROTEIN YEBC-RELATED"/>
    <property type="match status" value="1"/>
</dbReference>
<dbReference type="InterPro" id="IPR048300">
    <property type="entry name" value="TACO1_YebC-like_2nd/3rd_dom"/>
</dbReference>
<comment type="caution">
    <text evidence="9">The sequence shown here is derived from an EMBL/GenBank/DDBJ whole genome shotgun (WGS) entry which is preliminary data.</text>
</comment>
<evidence type="ECO:0000259" key="8">
    <source>
        <dbReference type="Pfam" id="PF20772"/>
    </source>
</evidence>
<feature type="domain" description="TACO1/YebC-like second and third" evidence="7">
    <location>
        <begin position="84"/>
        <end position="235"/>
    </location>
</feature>
<evidence type="ECO:0000256" key="5">
    <source>
        <dbReference type="ARBA" id="ARBA00023163"/>
    </source>
</evidence>
<dbReference type="InterPro" id="IPR002876">
    <property type="entry name" value="Transcrip_reg_TACO1-like"/>
</dbReference>
<keyword evidence="4 6" id="KW-0238">DNA-binding</keyword>
<dbReference type="STRING" id="1798539.A2994_00530"/>
<dbReference type="GO" id="GO:0003677">
    <property type="term" value="F:DNA binding"/>
    <property type="evidence" value="ECO:0007669"/>
    <property type="project" value="UniProtKB-UniRule"/>
</dbReference>
<keyword evidence="5 6" id="KW-0804">Transcription</keyword>